<protein>
    <submittedName>
        <fullName evidence="3">Redoxin</fullName>
    </submittedName>
</protein>
<dbReference type="CDD" id="cd02969">
    <property type="entry name" value="PRX_like1"/>
    <property type="match status" value="1"/>
</dbReference>
<dbReference type="PANTHER" id="PTHR43640">
    <property type="entry name" value="OS07G0260300 PROTEIN"/>
    <property type="match status" value="1"/>
</dbReference>
<feature type="domain" description="Thioredoxin" evidence="2">
    <location>
        <begin position="27"/>
        <end position="180"/>
    </location>
</feature>
<dbReference type="InterPro" id="IPR013766">
    <property type="entry name" value="Thioredoxin_domain"/>
</dbReference>
<dbReference type="InterPro" id="IPR036249">
    <property type="entry name" value="Thioredoxin-like_sf"/>
</dbReference>
<dbReference type="Pfam" id="PF08534">
    <property type="entry name" value="Redoxin"/>
    <property type="match status" value="1"/>
</dbReference>
<feature type="chain" id="PRO_5022877193" evidence="1">
    <location>
        <begin position="21"/>
        <end position="203"/>
    </location>
</feature>
<dbReference type="InterPro" id="IPR047262">
    <property type="entry name" value="PRX-like1"/>
</dbReference>
<proteinExistence type="predicted"/>
<evidence type="ECO:0000256" key="1">
    <source>
        <dbReference type="SAM" id="SignalP"/>
    </source>
</evidence>
<evidence type="ECO:0000313" key="3">
    <source>
        <dbReference type="EMBL" id="TWT32919.1"/>
    </source>
</evidence>
<reference evidence="3 4" key="1">
    <citation type="submission" date="2019-02" db="EMBL/GenBank/DDBJ databases">
        <title>Deep-cultivation of Planctomycetes and their phenomic and genomic characterization uncovers novel biology.</title>
        <authorList>
            <person name="Wiegand S."/>
            <person name="Jogler M."/>
            <person name="Boedeker C."/>
            <person name="Pinto D."/>
            <person name="Vollmers J."/>
            <person name="Rivas-Marin E."/>
            <person name="Kohn T."/>
            <person name="Peeters S.H."/>
            <person name="Heuer A."/>
            <person name="Rast P."/>
            <person name="Oberbeckmann S."/>
            <person name="Bunk B."/>
            <person name="Jeske O."/>
            <person name="Meyerdierks A."/>
            <person name="Storesund J.E."/>
            <person name="Kallscheuer N."/>
            <person name="Luecker S."/>
            <person name="Lage O.M."/>
            <person name="Pohl T."/>
            <person name="Merkel B.J."/>
            <person name="Hornburger P."/>
            <person name="Mueller R.-W."/>
            <person name="Bruemmer F."/>
            <person name="Labrenz M."/>
            <person name="Spormann A.M."/>
            <person name="Op Den Camp H."/>
            <person name="Overmann J."/>
            <person name="Amann R."/>
            <person name="Jetten M.S.M."/>
            <person name="Mascher T."/>
            <person name="Medema M.H."/>
            <person name="Devos D.P."/>
            <person name="Kaster A.-K."/>
            <person name="Ovreas L."/>
            <person name="Rohde M."/>
            <person name="Galperin M.Y."/>
            <person name="Jogler C."/>
        </authorList>
    </citation>
    <scope>NUCLEOTIDE SEQUENCE [LARGE SCALE GENOMIC DNA]</scope>
    <source>
        <strain evidence="3 4">Enr8</strain>
    </source>
</reference>
<keyword evidence="1" id="KW-0732">Signal</keyword>
<dbReference type="SUPFAM" id="SSF52833">
    <property type="entry name" value="Thioredoxin-like"/>
    <property type="match status" value="1"/>
</dbReference>
<dbReference type="RefSeq" id="WP_146432309.1">
    <property type="nucleotide sequence ID" value="NZ_SJPF01000003.1"/>
</dbReference>
<dbReference type="EMBL" id="SJPF01000003">
    <property type="protein sequence ID" value="TWT32919.1"/>
    <property type="molecule type" value="Genomic_DNA"/>
</dbReference>
<keyword evidence="4" id="KW-1185">Reference proteome</keyword>
<accession>A0A5C5V4L8</accession>
<dbReference type="Proteomes" id="UP000318878">
    <property type="component" value="Unassembled WGS sequence"/>
</dbReference>
<dbReference type="PANTHER" id="PTHR43640:SF1">
    <property type="entry name" value="THIOREDOXIN-DEPENDENT PEROXIREDOXIN"/>
    <property type="match status" value="1"/>
</dbReference>
<sequence precursor="true">MLVRFLSLIAVGCCVSLVAAGEYNPVKSVGDKAPAWNDLPGVDGKEHSLTDLAAKDVVVVAFTCNTCPYAVDYEQRLKQLGQKYAAADSRVAVVAINCNRTEEDSLDAMKDRAKERNFAFAYLSDLSQESGKQFGATRTPEFFVLNKRREIVYMGALDDSTDVDKAKTNYVQLAIDAALKGELPEKTETIPIGCNIRYKRSRR</sequence>
<evidence type="ECO:0000259" key="2">
    <source>
        <dbReference type="PROSITE" id="PS51352"/>
    </source>
</evidence>
<dbReference type="InterPro" id="IPR013740">
    <property type="entry name" value="Redoxin"/>
</dbReference>
<dbReference type="Gene3D" id="3.40.30.10">
    <property type="entry name" value="Glutaredoxin"/>
    <property type="match status" value="1"/>
</dbReference>
<dbReference type="OrthoDB" id="9809746at2"/>
<organism evidence="3 4">
    <name type="scientific">Blastopirellula retiformator</name>
    <dbReference type="NCBI Taxonomy" id="2527970"/>
    <lineage>
        <taxon>Bacteria</taxon>
        <taxon>Pseudomonadati</taxon>
        <taxon>Planctomycetota</taxon>
        <taxon>Planctomycetia</taxon>
        <taxon>Pirellulales</taxon>
        <taxon>Pirellulaceae</taxon>
        <taxon>Blastopirellula</taxon>
    </lineage>
</organism>
<dbReference type="PROSITE" id="PS51352">
    <property type="entry name" value="THIOREDOXIN_2"/>
    <property type="match status" value="1"/>
</dbReference>
<dbReference type="AlphaFoldDB" id="A0A5C5V4L8"/>
<gene>
    <name evidence="3" type="ORF">Enr8_27350</name>
</gene>
<dbReference type="GO" id="GO:0016491">
    <property type="term" value="F:oxidoreductase activity"/>
    <property type="evidence" value="ECO:0007669"/>
    <property type="project" value="InterPro"/>
</dbReference>
<evidence type="ECO:0000313" key="4">
    <source>
        <dbReference type="Proteomes" id="UP000318878"/>
    </source>
</evidence>
<feature type="signal peptide" evidence="1">
    <location>
        <begin position="1"/>
        <end position="20"/>
    </location>
</feature>
<comment type="caution">
    <text evidence="3">The sequence shown here is derived from an EMBL/GenBank/DDBJ whole genome shotgun (WGS) entry which is preliminary data.</text>
</comment>
<name>A0A5C5V4L8_9BACT</name>